<dbReference type="EMBL" id="GGEC01011994">
    <property type="protein sequence ID" value="MBW92477.1"/>
    <property type="molecule type" value="Transcribed_RNA"/>
</dbReference>
<name>A0A2P2JG55_RHIMU</name>
<dbReference type="AlphaFoldDB" id="A0A2P2JG55"/>
<organism evidence="1">
    <name type="scientific">Rhizophora mucronata</name>
    <name type="common">Asiatic mangrove</name>
    <dbReference type="NCBI Taxonomy" id="61149"/>
    <lineage>
        <taxon>Eukaryota</taxon>
        <taxon>Viridiplantae</taxon>
        <taxon>Streptophyta</taxon>
        <taxon>Embryophyta</taxon>
        <taxon>Tracheophyta</taxon>
        <taxon>Spermatophyta</taxon>
        <taxon>Magnoliopsida</taxon>
        <taxon>eudicotyledons</taxon>
        <taxon>Gunneridae</taxon>
        <taxon>Pentapetalae</taxon>
        <taxon>rosids</taxon>
        <taxon>fabids</taxon>
        <taxon>Malpighiales</taxon>
        <taxon>Rhizophoraceae</taxon>
        <taxon>Rhizophora</taxon>
    </lineage>
</organism>
<evidence type="ECO:0000313" key="1">
    <source>
        <dbReference type="EMBL" id="MBW92477.1"/>
    </source>
</evidence>
<reference evidence="1" key="1">
    <citation type="submission" date="2018-02" db="EMBL/GenBank/DDBJ databases">
        <title>Rhizophora mucronata_Transcriptome.</title>
        <authorList>
            <person name="Meera S.P."/>
            <person name="Sreeshan A."/>
            <person name="Augustine A."/>
        </authorList>
    </citation>
    <scope>NUCLEOTIDE SEQUENCE</scope>
    <source>
        <tissue evidence="1">Leaf</tissue>
    </source>
</reference>
<accession>A0A2P2JG55</accession>
<proteinExistence type="predicted"/>
<protein>
    <submittedName>
        <fullName evidence="1">Uncharacterized protein</fullName>
    </submittedName>
</protein>
<sequence>MVLLLFTIVLLMVCPILGCFEWQEVYFPVFLVER</sequence>